<name>A0AA36HH10_CYLNA</name>
<dbReference type="CDD" id="cd06583">
    <property type="entry name" value="PGRP"/>
    <property type="match status" value="1"/>
</dbReference>
<comment type="caution">
    <text evidence="3">The sequence shown here is derived from an EMBL/GenBank/DDBJ whole genome shotgun (WGS) entry which is preliminary data.</text>
</comment>
<dbReference type="AlphaFoldDB" id="A0AA36HH10"/>
<organism evidence="3 4">
    <name type="scientific">Cylicocyclus nassatus</name>
    <name type="common">Nematode worm</name>
    <dbReference type="NCBI Taxonomy" id="53992"/>
    <lineage>
        <taxon>Eukaryota</taxon>
        <taxon>Metazoa</taxon>
        <taxon>Ecdysozoa</taxon>
        <taxon>Nematoda</taxon>
        <taxon>Chromadorea</taxon>
        <taxon>Rhabditida</taxon>
        <taxon>Rhabditina</taxon>
        <taxon>Rhabditomorpha</taxon>
        <taxon>Strongyloidea</taxon>
        <taxon>Strongylidae</taxon>
        <taxon>Cylicocyclus</taxon>
    </lineage>
</organism>
<feature type="domain" description="N-acetylmuramoyl-L-alanine amidase" evidence="1">
    <location>
        <begin position="48"/>
        <end position="120"/>
    </location>
</feature>
<feature type="domain" description="Winged helix-turn-helix" evidence="2">
    <location>
        <begin position="127"/>
        <end position="184"/>
    </location>
</feature>
<dbReference type="SUPFAM" id="SSF55846">
    <property type="entry name" value="N-acetylmuramoyl-L-alanine amidase-like"/>
    <property type="match status" value="1"/>
</dbReference>
<dbReference type="GO" id="GO:0009253">
    <property type="term" value="P:peptidoglycan catabolic process"/>
    <property type="evidence" value="ECO:0007669"/>
    <property type="project" value="InterPro"/>
</dbReference>
<evidence type="ECO:0000313" key="3">
    <source>
        <dbReference type="EMBL" id="CAJ0610659.1"/>
    </source>
</evidence>
<evidence type="ECO:0008006" key="5">
    <source>
        <dbReference type="Google" id="ProtNLM"/>
    </source>
</evidence>
<keyword evidence="4" id="KW-1185">Reference proteome</keyword>
<sequence length="244" mass="27725">MDVVTKATGYWADDKQVMWLLSEALFVLASMTRPEQVTTGEELARLHRSQGYSKIAVHFVIERDGSIYDGRPLNQPGALAGKHNQSAYQVCLLGGVNDAMQPEDNFTEAQHAALRRLLAAYGKPVVVLDHLRRHSHLTSWQAEGVYRIRRLASRVDELRAAGFEIETQTCEDASGQRYTRYRLSRRQRRSKAPLLEARRAPKQYRVDALLQLYRNYCTDELGLDANDATEEVAAFTKFLLEKNA</sequence>
<proteinExistence type="predicted"/>
<dbReference type="InterPro" id="IPR055245">
    <property type="entry name" value="HTH_proteobacteria"/>
</dbReference>
<dbReference type="Gene3D" id="3.40.80.10">
    <property type="entry name" value="Peptidoglycan recognition protein-like"/>
    <property type="match status" value="1"/>
</dbReference>
<evidence type="ECO:0000313" key="4">
    <source>
        <dbReference type="Proteomes" id="UP001176961"/>
    </source>
</evidence>
<dbReference type="Pfam" id="PF01510">
    <property type="entry name" value="Amidase_2"/>
    <property type="match status" value="1"/>
</dbReference>
<dbReference type="InterPro" id="IPR002502">
    <property type="entry name" value="Amidase_domain"/>
</dbReference>
<gene>
    <name evidence="3" type="ORF">CYNAS_LOCUS22642</name>
</gene>
<reference evidence="3" key="1">
    <citation type="submission" date="2023-07" db="EMBL/GenBank/DDBJ databases">
        <authorList>
            <consortium name="CYATHOMIX"/>
        </authorList>
    </citation>
    <scope>NUCLEOTIDE SEQUENCE</scope>
    <source>
        <strain evidence="3">N/A</strain>
    </source>
</reference>
<dbReference type="GO" id="GO:0008745">
    <property type="term" value="F:N-acetylmuramoyl-L-alanine amidase activity"/>
    <property type="evidence" value="ECO:0007669"/>
    <property type="project" value="InterPro"/>
</dbReference>
<evidence type="ECO:0000259" key="1">
    <source>
        <dbReference type="Pfam" id="PF01510"/>
    </source>
</evidence>
<dbReference type="InterPro" id="IPR036505">
    <property type="entry name" value="Amidase/PGRP_sf"/>
</dbReference>
<dbReference type="Proteomes" id="UP001176961">
    <property type="component" value="Unassembled WGS sequence"/>
</dbReference>
<evidence type="ECO:0000259" key="2">
    <source>
        <dbReference type="Pfam" id="PF14090"/>
    </source>
</evidence>
<dbReference type="EMBL" id="CATQJL010000343">
    <property type="protein sequence ID" value="CAJ0610659.1"/>
    <property type="molecule type" value="Genomic_DNA"/>
</dbReference>
<accession>A0AA36HH10</accession>
<protein>
    <recommendedName>
        <fullName evidence="5">N-acetylmuramoyl-L-alanine amidase</fullName>
    </recommendedName>
</protein>
<dbReference type="Pfam" id="PF14090">
    <property type="entry name" value="HTH_39"/>
    <property type="match status" value="1"/>
</dbReference>